<dbReference type="InterPro" id="IPR000683">
    <property type="entry name" value="Gfo/Idh/MocA-like_OxRdtase_N"/>
</dbReference>
<dbReference type="PANTHER" id="PTHR22604">
    <property type="entry name" value="OXIDOREDUCTASES"/>
    <property type="match status" value="1"/>
</dbReference>
<dbReference type="SUPFAM" id="SSF55347">
    <property type="entry name" value="Glyceraldehyde-3-phosphate dehydrogenase-like, C-terminal domain"/>
    <property type="match status" value="1"/>
</dbReference>
<keyword evidence="3" id="KW-0520">NAD</keyword>
<evidence type="ECO:0000259" key="6">
    <source>
        <dbReference type="Pfam" id="PF22725"/>
    </source>
</evidence>
<evidence type="ECO:0000256" key="1">
    <source>
        <dbReference type="ARBA" id="ARBA00010928"/>
    </source>
</evidence>
<dbReference type="SUPFAM" id="SSF51735">
    <property type="entry name" value="NAD(P)-binding Rossmann-fold domains"/>
    <property type="match status" value="1"/>
</dbReference>
<organism evidence="7 8">
    <name type="scientific">Brachybacterium hainanense</name>
    <dbReference type="NCBI Taxonomy" id="1541174"/>
    <lineage>
        <taxon>Bacteria</taxon>
        <taxon>Bacillati</taxon>
        <taxon>Actinomycetota</taxon>
        <taxon>Actinomycetes</taxon>
        <taxon>Micrococcales</taxon>
        <taxon>Dermabacteraceae</taxon>
        <taxon>Brachybacterium</taxon>
    </lineage>
</organism>
<name>A0ABV6RI18_9MICO</name>
<dbReference type="InterPro" id="IPR050984">
    <property type="entry name" value="Gfo/Idh/MocA_domain"/>
</dbReference>
<gene>
    <name evidence="7" type="ORF">ACFFF6_16780</name>
</gene>
<feature type="domain" description="Gfo/Idh/MocA-like oxidoreductase N-terminal" evidence="5">
    <location>
        <begin position="27"/>
        <end position="142"/>
    </location>
</feature>
<dbReference type="PANTHER" id="PTHR22604:SF105">
    <property type="entry name" value="TRANS-1,2-DIHYDROBENZENE-1,2-DIOL DEHYDROGENASE"/>
    <property type="match status" value="1"/>
</dbReference>
<dbReference type="Proteomes" id="UP001589793">
    <property type="component" value="Unassembled WGS sequence"/>
</dbReference>
<protein>
    <submittedName>
        <fullName evidence="7">Gfo/Idh/MocA family protein</fullName>
    </submittedName>
</protein>
<evidence type="ECO:0000256" key="4">
    <source>
        <dbReference type="SAM" id="MobiDB-lite"/>
    </source>
</evidence>
<dbReference type="RefSeq" id="WP_376982639.1">
    <property type="nucleotide sequence ID" value="NZ_JBHLSV010000027.1"/>
</dbReference>
<proteinExistence type="inferred from homology"/>
<dbReference type="Pfam" id="PF22725">
    <property type="entry name" value="GFO_IDH_MocA_C3"/>
    <property type="match status" value="1"/>
</dbReference>
<keyword evidence="8" id="KW-1185">Reference proteome</keyword>
<dbReference type="Gene3D" id="3.40.50.720">
    <property type="entry name" value="NAD(P)-binding Rossmann-like Domain"/>
    <property type="match status" value="1"/>
</dbReference>
<comment type="similarity">
    <text evidence="1">Belongs to the Gfo/Idh/MocA family.</text>
</comment>
<evidence type="ECO:0000256" key="3">
    <source>
        <dbReference type="ARBA" id="ARBA00023027"/>
    </source>
</evidence>
<evidence type="ECO:0000256" key="2">
    <source>
        <dbReference type="ARBA" id="ARBA00023002"/>
    </source>
</evidence>
<accession>A0ABV6RI18</accession>
<dbReference type="InterPro" id="IPR055170">
    <property type="entry name" value="GFO_IDH_MocA-like_dom"/>
</dbReference>
<keyword evidence="2" id="KW-0560">Oxidoreductase</keyword>
<evidence type="ECO:0000259" key="5">
    <source>
        <dbReference type="Pfam" id="PF01408"/>
    </source>
</evidence>
<dbReference type="Gene3D" id="3.30.360.10">
    <property type="entry name" value="Dihydrodipicolinate Reductase, domain 2"/>
    <property type="match status" value="1"/>
</dbReference>
<reference evidence="7 8" key="1">
    <citation type="submission" date="2024-09" db="EMBL/GenBank/DDBJ databases">
        <authorList>
            <person name="Sun Q."/>
            <person name="Mori K."/>
        </authorList>
    </citation>
    <scope>NUCLEOTIDE SEQUENCE [LARGE SCALE GENOMIC DNA]</scope>
    <source>
        <strain evidence="7 8">CICC 10874</strain>
    </source>
</reference>
<comment type="caution">
    <text evidence="7">The sequence shown here is derived from an EMBL/GenBank/DDBJ whole genome shotgun (WGS) entry which is preliminary data.</text>
</comment>
<dbReference type="Pfam" id="PF01408">
    <property type="entry name" value="GFO_IDH_MocA"/>
    <property type="match status" value="1"/>
</dbReference>
<evidence type="ECO:0000313" key="7">
    <source>
        <dbReference type="EMBL" id="MFC0675608.1"/>
    </source>
</evidence>
<sequence>MTSRADESVLELPPSQVPDPASAPPLRWGVVSPGHIADQFTATVHRATASRVVAVTSRSAQRAQDFARKHGIDAAYDDLGAMLAAGGLDAVYIASPMAQHHAMARQALEADVPVLLEKAFTLNAAEAEDLVGLARERGLFLMEALWARFLPQFDVLRQVLASGIIGDVVMVQADHGQAFPEDPSHRLHAPELGGGALLDLGVYPVSFAQLVLGDLQDLAAIGEQTSLGVDASVAMVARGARGGYATLSTTLRGLTPIEASVTGTLGRVRLSSAFFAPGELRVELRDGRCARFSHPGVPGDGLVFEAAEAARCIAAGLRESPLMTWADTISVMRSLDQARAALGVVFPGEAHA</sequence>
<dbReference type="InterPro" id="IPR036291">
    <property type="entry name" value="NAD(P)-bd_dom_sf"/>
</dbReference>
<evidence type="ECO:0000313" key="8">
    <source>
        <dbReference type="Proteomes" id="UP001589793"/>
    </source>
</evidence>
<dbReference type="EMBL" id="JBHLSV010000027">
    <property type="protein sequence ID" value="MFC0675608.1"/>
    <property type="molecule type" value="Genomic_DNA"/>
</dbReference>
<feature type="region of interest" description="Disordered" evidence="4">
    <location>
        <begin position="1"/>
        <end position="25"/>
    </location>
</feature>
<feature type="domain" description="GFO/IDH/MocA-like oxidoreductase" evidence="6">
    <location>
        <begin position="156"/>
        <end position="268"/>
    </location>
</feature>